<organism evidence="1 2">
    <name type="scientific">Amanita muscaria (strain Koide BX008)</name>
    <dbReference type="NCBI Taxonomy" id="946122"/>
    <lineage>
        <taxon>Eukaryota</taxon>
        <taxon>Fungi</taxon>
        <taxon>Dikarya</taxon>
        <taxon>Basidiomycota</taxon>
        <taxon>Agaricomycotina</taxon>
        <taxon>Agaricomycetes</taxon>
        <taxon>Agaricomycetidae</taxon>
        <taxon>Agaricales</taxon>
        <taxon>Pluteineae</taxon>
        <taxon>Amanitaceae</taxon>
        <taxon>Amanita</taxon>
    </lineage>
</organism>
<evidence type="ECO:0000313" key="1">
    <source>
        <dbReference type="EMBL" id="KIL59797.1"/>
    </source>
</evidence>
<gene>
    <name evidence="1" type="ORF">M378DRAFT_131169</name>
</gene>
<dbReference type="EMBL" id="KN818309">
    <property type="protein sequence ID" value="KIL59797.1"/>
    <property type="molecule type" value="Genomic_DNA"/>
</dbReference>
<evidence type="ECO:0000313" key="2">
    <source>
        <dbReference type="Proteomes" id="UP000054549"/>
    </source>
</evidence>
<proteinExistence type="predicted"/>
<protein>
    <submittedName>
        <fullName evidence="1">Uncharacterized protein</fullName>
    </submittedName>
</protein>
<name>A0A0C2WEH7_AMAMK</name>
<reference evidence="1 2" key="1">
    <citation type="submission" date="2014-04" db="EMBL/GenBank/DDBJ databases">
        <title>Evolutionary Origins and Diversification of the Mycorrhizal Mutualists.</title>
        <authorList>
            <consortium name="DOE Joint Genome Institute"/>
            <consortium name="Mycorrhizal Genomics Consortium"/>
            <person name="Kohler A."/>
            <person name="Kuo A."/>
            <person name="Nagy L.G."/>
            <person name="Floudas D."/>
            <person name="Copeland A."/>
            <person name="Barry K.W."/>
            <person name="Cichocki N."/>
            <person name="Veneault-Fourrey C."/>
            <person name="LaButti K."/>
            <person name="Lindquist E.A."/>
            <person name="Lipzen A."/>
            <person name="Lundell T."/>
            <person name="Morin E."/>
            <person name="Murat C."/>
            <person name="Riley R."/>
            <person name="Ohm R."/>
            <person name="Sun H."/>
            <person name="Tunlid A."/>
            <person name="Henrissat B."/>
            <person name="Grigoriev I.V."/>
            <person name="Hibbett D.S."/>
            <person name="Martin F."/>
        </authorList>
    </citation>
    <scope>NUCLEOTIDE SEQUENCE [LARGE SCALE GENOMIC DNA]</scope>
    <source>
        <strain evidence="1 2">Koide BX008</strain>
    </source>
</reference>
<dbReference type="InParanoid" id="A0A0C2WEH7"/>
<dbReference type="OrthoDB" id="2983156at2759"/>
<accession>A0A0C2WEH7</accession>
<keyword evidence="2" id="KW-1185">Reference proteome</keyword>
<dbReference type="AlphaFoldDB" id="A0A0C2WEH7"/>
<dbReference type="Proteomes" id="UP000054549">
    <property type="component" value="Unassembled WGS sequence"/>
</dbReference>
<dbReference type="HOGENOM" id="CLU_103053_1_0_1"/>
<sequence>MKGIYKDYFPVVWKYVYSSPLPMAISNVALSRLMFVNPEIENDKVISAATWVDINLGQQTELTENPGSDSGTKSFTVRNKYFKAINQVPTPQTIGVGFDNGGTPPPTVLVFNDIGYTYNVTAEFTPTLTAYISEDYQENTVLRGAIQTPYIWRQNLAALPQTSSWQFARDPVSGQYSITAA</sequence>